<dbReference type="EMBL" id="JAHXZJ010001119">
    <property type="protein sequence ID" value="KAH0553563.1"/>
    <property type="molecule type" value="Genomic_DNA"/>
</dbReference>
<reference evidence="2 3" key="1">
    <citation type="journal article" date="2021" name="J. Hered.">
        <title>A chromosome-level genome assembly of the parasitoid wasp, Cotesia glomerata (Hymenoptera: Braconidae).</title>
        <authorList>
            <person name="Pinto B.J."/>
            <person name="Weis J.J."/>
            <person name="Gamble T."/>
            <person name="Ode P.J."/>
            <person name="Paul R."/>
            <person name="Zaspel J.M."/>
        </authorList>
    </citation>
    <scope>NUCLEOTIDE SEQUENCE [LARGE SCALE GENOMIC DNA]</scope>
    <source>
        <strain evidence="2">CgM1</strain>
    </source>
</reference>
<keyword evidence="3" id="KW-1185">Reference proteome</keyword>
<accession>A0AAV7IHL2</accession>
<dbReference type="Proteomes" id="UP000826195">
    <property type="component" value="Unassembled WGS sequence"/>
</dbReference>
<feature type="compositionally biased region" description="Low complexity" evidence="1">
    <location>
        <begin position="724"/>
        <end position="741"/>
    </location>
</feature>
<feature type="compositionally biased region" description="Low complexity" evidence="1">
    <location>
        <begin position="285"/>
        <end position="332"/>
    </location>
</feature>
<feature type="region of interest" description="Disordered" evidence="1">
    <location>
        <begin position="276"/>
        <end position="335"/>
    </location>
</feature>
<feature type="compositionally biased region" description="Low complexity" evidence="1">
    <location>
        <begin position="752"/>
        <end position="770"/>
    </location>
</feature>
<comment type="caution">
    <text evidence="2">The sequence shown here is derived from an EMBL/GenBank/DDBJ whole genome shotgun (WGS) entry which is preliminary data.</text>
</comment>
<protein>
    <submittedName>
        <fullName evidence="2">Uncharacterized protein</fullName>
    </submittedName>
</protein>
<sequence>MPATLKAESELGRDYMETLFDLGLDDLSSNGYINGEGIYKWNTRVGTLQRENHNLILLILVTIIGLGRCLEQVPSKLEIESSINRTIEEVERMIDRDEKLPKLSREQIVDILFNITSQDIDSMEESVRQARSDYQRALLVVLPYNSKDAKNQDIKDLYTKPPMVQIIPDSEGMIPFSSIQEENPVLDNFISSKYVEEINNEFGSMQHSSEEKAGSDPERFSLISDDWEIETKQTKNNQVGSGKTDKTTKMMKTAEPEAVTVPATRSTVNVLTSDQWRYFGPPATPKTTTSTTTTTTTTTTQKPTTTTRRPTTTTTTTTTTTRRPTTTTTTTKSPLIGFSKESHRNWAPFLPTAMSSSLTEEASSIPPFKKLPTTTTIQPEIITFDMMEMMKDEPQPSIFVTPMSSHSDEKLINLTSLKDSKIEIPMRNEVMTLLKSIGLSGSETKLNANPSAGQGIYATNFEIPESDSIGQMSAMGVDSPTIASQNTFEQTPKDVRQGFNNLAPDVQWLFQRFGMAALKDLDNQKQTTTSTTTRAPVPVRWNNFKPLPTSEVKDESMREFLAKFGLGTDRNRKSMKDQRTAEKDEQSVIEAVPENMRGILANIGLIERKSRPGKAKPTPRVDSEPKLHVFKPHEIQLSDQRQRIKINQLLDTVRLAQEGKAQVSDVRQAASELLETAKTLKEGPDPLNLQELMQMYNNEARNEVKRQNNSSMSDGTPDAEEDSTTSITTASPTPATSSEATGAEMPKDAELSADSVGVSSDSSSKTTESANIDDLADSFGGTTSEPDPVLPTPKKTGLYFLVDWNSFLEVGEDDKDSKVNLRFAPKAGDRTQFIPVVIP</sequence>
<gene>
    <name evidence="2" type="ORF">KQX54_002314</name>
</gene>
<organism evidence="2 3">
    <name type="scientific">Cotesia glomerata</name>
    <name type="common">Lepidopteran parasitic wasp</name>
    <name type="synonym">Apanteles glomeratus</name>
    <dbReference type="NCBI Taxonomy" id="32391"/>
    <lineage>
        <taxon>Eukaryota</taxon>
        <taxon>Metazoa</taxon>
        <taxon>Ecdysozoa</taxon>
        <taxon>Arthropoda</taxon>
        <taxon>Hexapoda</taxon>
        <taxon>Insecta</taxon>
        <taxon>Pterygota</taxon>
        <taxon>Neoptera</taxon>
        <taxon>Endopterygota</taxon>
        <taxon>Hymenoptera</taxon>
        <taxon>Apocrita</taxon>
        <taxon>Ichneumonoidea</taxon>
        <taxon>Braconidae</taxon>
        <taxon>Microgastrinae</taxon>
        <taxon>Cotesia</taxon>
    </lineage>
</organism>
<name>A0AAV7IHL2_COTGL</name>
<evidence type="ECO:0000313" key="2">
    <source>
        <dbReference type="EMBL" id="KAH0553563.1"/>
    </source>
</evidence>
<evidence type="ECO:0000256" key="1">
    <source>
        <dbReference type="SAM" id="MobiDB-lite"/>
    </source>
</evidence>
<feature type="region of interest" description="Disordered" evidence="1">
    <location>
        <begin position="704"/>
        <end position="793"/>
    </location>
</feature>
<evidence type="ECO:0000313" key="3">
    <source>
        <dbReference type="Proteomes" id="UP000826195"/>
    </source>
</evidence>
<proteinExistence type="predicted"/>
<dbReference type="AlphaFoldDB" id="A0AAV7IHL2"/>